<dbReference type="Proteomes" id="UP000887565">
    <property type="component" value="Unplaced"/>
</dbReference>
<evidence type="ECO:0000313" key="2">
    <source>
        <dbReference type="WBParaSite" id="nRc.2.0.1.t24571-RA"/>
    </source>
</evidence>
<accession>A0A915JFH4</accession>
<evidence type="ECO:0000313" key="1">
    <source>
        <dbReference type="Proteomes" id="UP000887565"/>
    </source>
</evidence>
<dbReference type="WBParaSite" id="nRc.2.0.1.t24571-RA">
    <property type="protein sequence ID" value="nRc.2.0.1.t24571-RA"/>
    <property type="gene ID" value="nRc.2.0.1.g24571"/>
</dbReference>
<proteinExistence type="predicted"/>
<keyword evidence="1" id="KW-1185">Reference proteome</keyword>
<sequence>MVRMVPDTGNFWTSKGPKFTIEDANPLDAKSIDYAVAHMKYLAADYYNKLAADYYNKQRNDALVIYTCLFRWNGMEWNAIDRMQWNGTEICIVFGLVTKTIEDKML</sequence>
<name>A0A915JFH4_ROMCU</name>
<organism evidence="1 2">
    <name type="scientific">Romanomermis culicivorax</name>
    <name type="common">Nematode worm</name>
    <dbReference type="NCBI Taxonomy" id="13658"/>
    <lineage>
        <taxon>Eukaryota</taxon>
        <taxon>Metazoa</taxon>
        <taxon>Ecdysozoa</taxon>
        <taxon>Nematoda</taxon>
        <taxon>Enoplea</taxon>
        <taxon>Dorylaimia</taxon>
        <taxon>Mermithida</taxon>
        <taxon>Mermithoidea</taxon>
        <taxon>Mermithidae</taxon>
        <taxon>Romanomermis</taxon>
    </lineage>
</organism>
<reference evidence="2" key="1">
    <citation type="submission" date="2022-11" db="UniProtKB">
        <authorList>
            <consortium name="WormBaseParasite"/>
        </authorList>
    </citation>
    <scope>IDENTIFICATION</scope>
</reference>
<dbReference type="AlphaFoldDB" id="A0A915JFH4"/>
<protein>
    <submittedName>
        <fullName evidence="2">Uncharacterized protein</fullName>
    </submittedName>
</protein>